<keyword evidence="5" id="KW-1185">Reference proteome</keyword>
<dbReference type="PANTHER" id="PTHR30329:SF21">
    <property type="entry name" value="LIPOPROTEIN YIAD-RELATED"/>
    <property type="match status" value="1"/>
</dbReference>
<keyword evidence="1 2" id="KW-0472">Membrane</keyword>
<evidence type="ECO:0000313" key="4">
    <source>
        <dbReference type="EMBL" id="SFT87155.1"/>
    </source>
</evidence>
<feature type="transmembrane region" description="Helical" evidence="2">
    <location>
        <begin position="14"/>
        <end position="35"/>
    </location>
</feature>
<dbReference type="InterPro" id="IPR036737">
    <property type="entry name" value="OmpA-like_sf"/>
</dbReference>
<dbReference type="Pfam" id="PF00691">
    <property type="entry name" value="OmpA"/>
    <property type="match status" value="1"/>
</dbReference>
<dbReference type="CDD" id="cd07185">
    <property type="entry name" value="OmpA_C-like"/>
    <property type="match status" value="1"/>
</dbReference>
<dbReference type="PROSITE" id="PS51123">
    <property type="entry name" value="OMPA_2"/>
    <property type="match status" value="1"/>
</dbReference>
<dbReference type="RefSeq" id="WP_074989432.1">
    <property type="nucleotide sequence ID" value="NZ_FPAZ01000013.1"/>
</dbReference>
<dbReference type="InterPro" id="IPR050330">
    <property type="entry name" value="Bact_OuterMem_StrucFunc"/>
</dbReference>
<dbReference type="PANTHER" id="PTHR30329">
    <property type="entry name" value="STATOR ELEMENT OF FLAGELLAR MOTOR COMPLEX"/>
    <property type="match status" value="1"/>
</dbReference>
<dbReference type="Gene3D" id="3.30.1330.60">
    <property type="entry name" value="OmpA-like domain"/>
    <property type="match status" value="1"/>
</dbReference>
<sequence length="251" mass="28313">MKDKPNEWVAISDLMTGVMAVVMLFFIVSSIKAAIDKTVMNREISDLKSQIEEQVKTENRLKSLISENMEQLHEFDILDKAAKLGAEQKRKLDEMLYELKGTIISKDSRRFLNFDVEESKITLKDGVFSSGSACINRKASNILPELNKAIEVFFVKFPSGRVYIEGHTDNQPVKNPVLDIDKFCTVYDDNYTLSAARAREARKLLLSGSDNDNENRIVVAGFGSSTPIDVLNPSSSKNRRVEVRFILDNVN</sequence>
<keyword evidence="2" id="KW-1133">Transmembrane helix</keyword>
<dbReference type="InterPro" id="IPR006665">
    <property type="entry name" value="OmpA-like"/>
</dbReference>
<name>A0ABY1GT44_9GAMM</name>
<dbReference type="Proteomes" id="UP000183805">
    <property type="component" value="Unassembled WGS sequence"/>
</dbReference>
<feature type="domain" description="OmpA-like" evidence="3">
    <location>
        <begin position="116"/>
        <end position="249"/>
    </location>
</feature>
<dbReference type="EMBL" id="FPAZ01000013">
    <property type="protein sequence ID" value="SFT87155.1"/>
    <property type="molecule type" value="Genomic_DNA"/>
</dbReference>
<protein>
    <submittedName>
        <fullName evidence="4">Chemotaxis protein MotB</fullName>
    </submittedName>
</protein>
<accession>A0ABY1GT44</accession>
<evidence type="ECO:0000256" key="2">
    <source>
        <dbReference type="SAM" id="Phobius"/>
    </source>
</evidence>
<dbReference type="SUPFAM" id="SSF103088">
    <property type="entry name" value="OmpA-like"/>
    <property type="match status" value="1"/>
</dbReference>
<comment type="caution">
    <text evidence="4">The sequence shown here is derived from an EMBL/GenBank/DDBJ whole genome shotgun (WGS) entry which is preliminary data.</text>
</comment>
<evidence type="ECO:0000259" key="3">
    <source>
        <dbReference type="PROSITE" id="PS51123"/>
    </source>
</evidence>
<proteinExistence type="predicted"/>
<reference evidence="4 5" key="1">
    <citation type="submission" date="2016-10" db="EMBL/GenBank/DDBJ databases">
        <authorList>
            <person name="Varghese N."/>
            <person name="Submissions S."/>
        </authorList>
    </citation>
    <scope>NUCLEOTIDE SEQUENCE [LARGE SCALE GENOMIC DNA]</scope>
    <source>
        <strain evidence="4 5">CGMCC 1.8499</strain>
    </source>
</reference>
<evidence type="ECO:0000256" key="1">
    <source>
        <dbReference type="PROSITE-ProRule" id="PRU00473"/>
    </source>
</evidence>
<gene>
    <name evidence="4" type="ORF">SAMN04487854_11312</name>
</gene>
<keyword evidence="2" id="KW-0812">Transmembrane</keyword>
<organism evidence="4 5">
    <name type="scientific">Pseudoalteromonas lipolytica</name>
    <dbReference type="NCBI Taxonomy" id="570156"/>
    <lineage>
        <taxon>Bacteria</taxon>
        <taxon>Pseudomonadati</taxon>
        <taxon>Pseudomonadota</taxon>
        <taxon>Gammaproteobacteria</taxon>
        <taxon>Alteromonadales</taxon>
        <taxon>Pseudoalteromonadaceae</taxon>
        <taxon>Pseudoalteromonas</taxon>
    </lineage>
</organism>
<evidence type="ECO:0000313" key="5">
    <source>
        <dbReference type="Proteomes" id="UP000183805"/>
    </source>
</evidence>